<proteinExistence type="predicted"/>
<keyword evidence="1" id="KW-0472">Membrane</keyword>
<dbReference type="EMBL" id="GGEC01008690">
    <property type="protein sequence ID" value="MBW89173.1"/>
    <property type="molecule type" value="Transcribed_RNA"/>
</dbReference>
<sequence length="52" mass="5825">MRINPVSFCQYRKLSYNLLFRIKAGNTKLAASLFMPSDFVAVIPGLLFLTAS</sequence>
<protein>
    <submittedName>
        <fullName evidence="2">Transmembrane protein 230 isoform X1</fullName>
    </submittedName>
</protein>
<dbReference type="AlphaFoldDB" id="A0A2P2J6T3"/>
<evidence type="ECO:0000313" key="2">
    <source>
        <dbReference type="EMBL" id="MBW89173.1"/>
    </source>
</evidence>
<keyword evidence="1" id="KW-1133">Transmembrane helix</keyword>
<keyword evidence="1 2" id="KW-0812">Transmembrane</keyword>
<name>A0A2P2J6T3_RHIMU</name>
<feature type="transmembrane region" description="Helical" evidence="1">
    <location>
        <begin position="29"/>
        <end position="49"/>
    </location>
</feature>
<organism evidence="2">
    <name type="scientific">Rhizophora mucronata</name>
    <name type="common">Asiatic mangrove</name>
    <dbReference type="NCBI Taxonomy" id="61149"/>
    <lineage>
        <taxon>Eukaryota</taxon>
        <taxon>Viridiplantae</taxon>
        <taxon>Streptophyta</taxon>
        <taxon>Embryophyta</taxon>
        <taxon>Tracheophyta</taxon>
        <taxon>Spermatophyta</taxon>
        <taxon>Magnoliopsida</taxon>
        <taxon>eudicotyledons</taxon>
        <taxon>Gunneridae</taxon>
        <taxon>Pentapetalae</taxon>
        <taxon>rosids</taxon>
        <taxon>fabids</taxon>
        <taxon>Malpighiales</taxon>
        <taxon>Rhizophoraceae</taxon>
        <taxon>Rhizophora</taxon>
    </lineage>
</organism>
<accession>A0A2P2J6T3</accession>
<reference evidence="2" key="1">
    <citation type="submission" date="2018-02" db="EMBL/GenBank/DDBJ databases">
        <title>Rhizophora mucronata_Transcriptome.</title>
        <authorList>
            <person name="Meera S.P."/>
            <person name="Sreeshan A."/>
            <person name="Augustine A."/>
        </authorList>
    </citation>
    <scope>NUCLEOTIDE SEQUENCE</scope>
    <source>
        <tissue evidence="2">Leaf</tissue>
    </source>
</reference>
<evidence type="ECO:0000256" key="1">
    <source>
        <dbReference type="SAM" id="Phobius"/>
    </source>
</evidence>